<gene>
    <name evidence="3" type="ORF">CTEN0397_LOCUS2025</name>
</gene>
<feature type="signal peptide" evidence="1">
    <location>
        <begin position="1"/>
        <end position="19"/>
    </location>
</feature>
<feature type="domain" description="MEKHLA" evidence="2">
    <location>
        <begin position="111"/>
        <end position="202"/>
    </location>
</feature>
<keyword evidence="1" id="KW-0732">Signal</keyword>
<evidence type="ECO:0000313" key="3">
    <source>
        <dbReference type="EMBL" id="CAD8931003.1"/>
    </source>
</evidence>
<dbReference type="EMBL" id="HBFW01003118">
    <property type="protein sequence ID" value="CAD8931003.1"/>
    <property type="molecule type" value="Transcribed_RNA"/>
</dbReference>
<reference evidence="3" key="1">
    <citation type="submission" date="2021-01" db="EMBL/GenBank/DDBJ databases">
        <authorList>
            <person name="Corre E."/>
            <person name="Pelletier E."/>
            <person name="Niang G."/>
            <person name="Scheremetjew M."/>
            <person name="Finn R."/>
            <person name="Kale V."/>
            <person name="Holt S."/>
            <person name="Cochrane G."/>
            <person name="Meng A."/>
            <person name="Brown T."/>
            <person name="Cohen L."/>
        </authorList>
    </citation>
    <scope>NUCLEOTIDE SEQUENCE</scope>
    <source>
        <strain evidence="3">ECT3854</strain>
    </source>
</reference>
<organism evidence="3">
    <name type="scientific">Cyclophora tenuis</name>
    <name type="common">Marine diatom</name>
    <dbReference type="NCBI Taxonomy" id="216820"/>
    <lineage>
        <taxon>Eukaryota</taxon>
        <taxon>Sar</taxon>
        <taxon>Stramenopiles</taxon>
        <taxon>Ochrophyta</taxon>
        <taxon>Bacillariophyta</taxon>
        <taxon>Fragilariophyceae</taxon>
        <taxon>Fragilariophycidae</taxon>
        <taxon>Cyclophorales</taxon>
        <taxon>Cyclophoraceae</taxon>
        <taxon>Cyclophora</taxon>
    </lineage>
</organism>
<dbReference type="InterPro" id="IPR013978">
    <property type="entry name" value="MEKHLA"/>
</dbReference>
<sequence length="219" mass="24931">MLWSKLCFVFVGMVGFGSAFTPLAVKRSHLNTVLGMSDVDTWIAAPADVATEQLTLIDANLKRLMDDKGLRHFMGKNNGEEDLTLEEIDKDDRYFIMASGGERGRYGLNVVYANTAALDVMCYNFAEITDTPATHMAKRGIDRKKYKAYLDTLEMRGKEGMDKEYFGFRSSNMGIRFYIREGMMWNLYDDDGNYCGQALFFDRKKACFTDPDLHSLYGI</sequence>
<dbReference type="Pfam" id="PF08670">
    <property type="entry name" value="MEKHLA"/>
    <property type="match status" value="1"/>
</dbReference>
<feature type="chain" id="PRO_5030537888" description="MEKHLA domain-containing protein" evidence="1">
    <location>
        <begin position="20"/>
        <end position="219"/>
    </location>
</feature>
<protein>
    <recommendedName>
        <fullName evidence="2">MEKHLA domain-containing protein</fullName>
    </recommendedName>
</protein>
<proteinExistence type="predicted"/>
<accession>A0A7S1GJE5</accession>
<dbReference type="AlphaFoldDB" id="A0A7S1GJE5"/>
<evidence type="ECO:0000259" key="2">
    <source>
        <dbReference type="Pfam" id="PF08670"/>
    </source>
</evidence>
<name>A0A7S1GJE5_CYCTE</name>
<evidence type="ECO:0000256" key="1">
    <source>
        <dbReference type="SAM" id="SignalP"/>
    </source>
</evidence>